<reference evidence="1" key="1">
    <citation type="submission" date="2021-02" db="EMBL/GenBank/DDBJ databases">
        <authorList>
            <consortium name="DOE Joint Genome Institute"/>
            <person name="Ahrendt S."/>
            <person name="Looney B.P."/>
            <person name="Miyauchi S."/>
            <person name="Morin E."/>
            <person name="Drula E."/>
            <person name="Courty P.E."/>
            <person name="Chicoki N."/>
            <person name="Fauchery L."/>
            <person name="Kohler A."/>
            <person name="Kuo A."/>
            <person name="Labutti K."/>
            <person name="Pangilinan J."/>
            <person name="Lipzen A."/>
            <person name="Riley R."/>
            <person name="Andreopoulos W."/>
            <person name="He G."/>
            <person name="Johnson J."/>
            <person name="Barry K.W."/>
            <person name="Grigoriev I.V."/>
            <person name="Nagy L."/>
            <person name="Hibbett D."/>
            <person name="Henrissat B."/>
            <person name="Matheny P.B."/>
            <person name="Labbe J."/>
            <person name="Martin F."/>
        </authorList>
    </citation>
    <scope>NUCLEOTIDE SEQUENCE</scope>
    <source>
        <strain evidence="1">EC-137</strain>
    </source>
</reference>
<evidence type="ECO:0000313" key="1">
    <source>
        <dbReference type="EMBL" id="KAI0026724.1"/>
    </source>
</evidence>
<evidence type="ECO:0000313" key="2">
    <source>
        <dbReference type="Proteomes" id="UP000814128"/>
    </source>
</evidence>
<proteinExistence type="predicted"/>
<keyword evidence="2" id="KW-1185">Reference proteome</keyword>
<accession>A0ACB8Q4N0</accession>
<dbReference type="Proteomes" id="UP000814128">
    <property type="component" value="Unassembled WGS sequence"/>
</dbReference>
<name>A0ACB8Q4N0_9AGAM</name>
<gene>
    <name evidence="1" type="ORF">K488DRAFT_64908</name>
</gene>
<protein>
    <submittedName>
        <fullName evidence="1">Uncharacterized protein</fullName>
    </submittedName>
</protein>
<dbReference type="EMBL" id="MU274242">
    <property type="protein sequence ID" value="KAI0026724.1"/>
    <property type="molecule type" value="Genomic_DNA"/>
</dbReference>
<reference evidence="1" key="2">
    <citation type="journal article" date="2022" name="New Phytol.">
        <title>Evolutionary transition to the ectomycorrhizal habit in the genomes of a hyperdiverse lineage of mushroom-forming fungi.</title>
        <authorList>
            <person name="Looney B."/>
            <person name="Miyauchi S."/>
            <person name="Morin E."/>
            <person name="Drula E."/>
            <person name="Courty P.E."/>
            <person name="Kohler A."/>
            <person name="Kuo A."/>
            <person name="LaButti K."/>
            <person name="Pangilinan J."/>
            <person name="Lipzen A."/>
            <person name="Riley R."/>
            <person name="Andreopoulos W."/>
            <person name="He G."/>
            <person name="Johnson J."/>
            <person name="Nolan M."/>
            <person name="Tritt A."/>
            <person name="Barry K.W."/>
            <person name="Grigoriev I.V."/>
            <person name="Nagy L.G."/>
            <person name="Hibbett D."/>
            <person name="Henrissat B."/>
            <person name="Matheny P.B."/>
            <person name="Labbe J."/>
            <person name="Martin F.M."/>
        </authorList>
    </citation>
    <scope>NUCLEOTIDE SEQUENCE</scope>
    <source>
        <strain evidence="1">EC-137</strain>
    </source>
</reference>
<sequence length="829" mass="92019">MFLTTPSVARAIRNGLSLNDVREKVGGFRTTIDALKQNFNEHSIPSTQVSVLRLGEDLKEFHDDFLIDQLKRPEDATFRTDKGCLAGTRVQCLDYLTKWIEDPAEEARALLLLGFAGSGKSSIAHEIARRYHSMRRLGSSFYFNRSESTSRPPHALFTSMARDLADFDPAFKRELARALKNETRLAGTHDCNLLFKCLIREPAEKSLNNSAVLGPIVIVVDALDESGEQKDRKALLEILSKSLDSFPSRFRFLITSRPEYDVTDPSSQPFSSALFVVKYMYDGDISEPEGVHRDIENYISHRFRCTLPEERVQRYKKHFPRLADEAEGLFQWAYVACDWCLDSRRRSIEGAIQAVLNPSLADTTPGSLDSIYHTVLQTFFESPKTFRYVMALVFSACAPGLTQQTLSEVYRRIAPVTGEVHDDDPVNYVLARMGSVLSGVDTRQADTPIQPLHTSFRDFLLNKSRSGDLHISPDQNHHRDLALVGLRIMNKSLLFNMCNIETSYLCNADIPDFKNRRRAWLSLSPAIGYSSLFWAEHLQTSGDTASYNTTVGGLLKIWTEKLLFWIEALSLLGAISNGHGARSLAGIISWAQCYLTDSDGDTIAMLQDALRFINTFAPCIAISASHLYLSALQLAPEASLVRKQYLHFLRPVLRFVEGAMASWPSEQIVASFSGAVRCVAIYPDGTRFVVGLGDGTIHIMNTVTGGQIGHALKGHTDPVTSVAVSADSKRIISGSDDQTVRMSVAVSADGKRIVSGSDDQTVWMWDAETGAQIGRALQGHTDRVTSVAVSADGKHIVSASEDETVRVWDIDINTSQGQLSIRLSALSRY</sequence>
<organism evidence="1 2">
    <name type="scientific">Vararia minispora EC-137</name>
    <dbReference type="NCBI Taxonomy" id="1314806"/>
    <lineage>
        <taxon>Eukaryota</taxon>
        <taxon>Fungi</taxon>
        <taxon>Dikarya</taxon>
        <taxon>Basidiomycota</taxon>
        <taxon>Agaricomycotina</taxon>
        <taxon>Agaricomycetes</taxon>
        <taxon>Russulales</taxon>
        <taxon>Lachnocladiaceae</taxon>
        <taxon>Vararia</taxon>
    </lineage>
</organism>
<comment type="caution">
    <text evidence="1">The sequence shown here is derived from an EMBL/GenBank/DDBJ whole genome shotgun (WGS) entry which is preliminary data.</text>
</comment>